<dbReference type="InterPro" id="IPR001012">
    <property type="entry name" value="UBX_dom"/>
</dbReference>
<dbReference type="GO" id="GO:0043130">
    <property type="term" value="F:ubiquitin binding"/>
    <property type="evidence" value="ECO:0007669"/>
    <property type="project" value="TreeGrafter"/>
</dbReference>
<dbReference type="PROSITE" id="PS50033">
    <property type="entry name" value="UBX"/>
    <property type="match status" value="1"/>
</dbReference>
<protein>
    <submittedName>
        <fullName evidence="6">2-heptyl-3-hydroxy-4(1H)-quinolone synthase )</fullName>
        <ecNumber evidence="6">1.14.13.182</ecNumber>
    </submittedName>
</protein>
<evidence type="ECO:0000313" key="6">
    <source>
        <dbReference type="EMBL" id="VWO95639.1"/>
    </source>
</evidence>
<feature type="coiled-coil region" evidence="2">
    <location>
        <begin position="372"/>
        <end position="439"/>
    </location>
</feature>
<dbReference type="Gene3D" id="3.40.30.10">
    <property type="entry name" value="Glutaredoxin"/>
    <property type="match status" value="1"/>
</dbReference>
<gene>
    <name evidence="6" type="primary">Q02N79</name>
</gene>
<dbReference type="CDD" id="cd01767">
    <property type="entry name" value="UBX"/>
    <property type="match status" value="1"/>
</dbReference>
<sequence length="611" mass="67585">MDSVGSLSPAQRDALAQLQALTNGGDTEVSIGILASVDWNVQRAADIVFDGVPPPIPRSAAAPEAPARIEQFEIDDSEQDGLLGGRGGRREFRPVDSGSFSAVIIRPLRIVFNILAIPLYPLLGLLRFIFRALRIPLPNFGLFTFSYRPLGPGGNREARDPKSVAARWVRALEEETGAVCVSRKNSQGIGHGVSSGVAGPSTLTARGSAWEEGSNGSVDSDKLLPDFFLGAYEEFARTCQREMKIGCVVIVSDEHDNDAEFKRSTLTHPSLLRVIQENEILVWGGDIRDREAWSASQKLQATTYPFIAFIALQPRRAPGSSSAPAPTMTILSRHQGPSIPSTSGPTAAQTLVAHLNENLLPRVTPFLNNLRAEAAERERERALRAEQDLAFEAARRKDTDRILQRRAADAAAAEEKRLAAEAEARATEEERKAAEARRLWGARRMEWRRWLRRGFVLREPRPGEHGRGKTMRVGVRLPDGRRLVRFFGENDPLTALYAYVDSLLIPPEFMQDADPVLPPEGGKMGEEGVILEMQKSGRSSEKWWGFKLVLAYPRREILWEAEKKIGEIEVLKGGGQVVVEFIADEDVKSRAKSRSSLEQDGDDDEYHTESD</sequence>
<dbReference type="InterPro" id="IPR029071">
    <property type="entry name" value="Ubiquitin-like_domsf"/>
</dbReference>
<organism evidence="6">
    <name type="scientific">Ganoderma boninense</name>
    <dbReference type="NCBI Taxonomy" id="34458"/>
    <lineage>
        <taxon>Eukaryota</taxon>
        <taxon>Fungi</taxon>
        <taxon>Dikarya</taxon>
        <taxon>Basidiomycota</taxon>
        <taxon>Agaricomycotina</taxon>
        <taxon>Agaricomycetes</taxon>
        <taxon>Polyporales</taxon>
        <taxon>Polyporaceae</taxon>
        <taxon>Ganoderma</taxon>
    </lineage>
</organism>
<feature type="domain" description="UBX" evidence="5">
    <location>
        <begin position="466"/>
        <end position="558"/>
    </location>
</feature>
<name>A0A5K1JUD1_9APHY</name>
<feature type="compositionally biased region" description="Acidic residues" evidence="3">
    <location>
        <begin position="599"/>
        <end position="611"/>
    </location>
</feature>
<keyword evidence="4" id="KW-1133">Transmembrane helix</keyword>
<evidence type="ECO:0000259" key="5">
    <source>
        <dbReference type="PROSITE" id="PS50033"/>
    </source>
</evidence>
<dbReference type="SUPFAM" id="SSF52833">
    <property type="entry name" value="Thioredoxin-like"/>
    <property type="match status" value="1"/>
</dbReference>
<dbReference type="GO" id="GO:0102164">
    <property type="term" value="F:2-heptyl-3-hydroxy-4(1H)-quinolone synthase activity"/>
    <property type="evidence" value="ECO:0007669"/>
    <property type="project" value="UniProtKB-EC"/>
</dbReference>
<evidence type="ECO:0000256" key="4">
    <source>
        <dbReference type="SAM" id="Phobius"/>
    </source>
</evidence>
<evidence type="ECO:0000256" key="2">
    <source>
        <dbReference type="SAM" id="Coils"/>
    </source>
</evidence>
<keyword evidence="6" id="KW-0560">Oxidoreductase</keyword>
<evidence type="ECO:0000256" key="1">
    <source>
        <dbReference type="ARBA" id="ARBA00023054"/>
    </source>
</evidence>
<dbReference type="InterPro" id="IPR050730">
    <property type="entry name" value="UBX_domain-protein"/>
</dbReference>
<dbReference type="Pfam" id="PF14555">
    <property type="entry name" value="UBA_4"/>
    <property type="match status" value="1"/>
</dbReference>
<reference evidence="6" key="1">
    <citation type="submission" date="2019-10" db="EMBL/GenBank/DDBJ databases">
        <authorList>
            <person name="Nor Muhammad N."/>
        </authorList>
    </citation>
    <scope>NUCLEOTIDE SEQUENCE</scope>
</reference>
<keyword evidence="1 2" id="KW-0175">Coiled coil</keyword>
<dbReference type="Gene3D" id="3.10.20.90">
    <property type="entry name" value="Phosphatidylinositol 3-kinase Catalytic Subunit, Chain A, domain 1"/>
    <property type="match status" value="1"/>
</dbReference>
<dbReference type="SMART" id="SM00594">
    <property type="entry name" value="UAS"/>
    <property type="match status" value="1"/>
</dbReference>
<dbReference type="PANTHER" id="PTHR23322:SF1">
    <property type="entry name" value="FAS-ASSOCIATED FACTOR 2"/>
    <property type="match status" value="1"/>
</dbReference>
<feature type="region of interest" description="Disordered" evidence="3">
    <location>
        <begin position="587"/>
        <end position="611"/>
    </location>
</feature>
<accession>A0A5K1JUD1</accession>
<proteinExistence type="predicted"/>
<dbReference type="GO" id="GO:0005783">
    <property type="term" value="C:endoplasmic reticulum"/>
    <property type="evidence" value="ECO:0007669"/>
    <property type="project" value="TreeGrafter"/>
</dbReference>
<feature type="transmembrane region" description="Helical" evidence="4">
    <location>
        <begin position="110"/>
        <end position="130"/>
    </location>
</feature>
<dbReference type="Pfam" id="PF00789">
    <property type="entry name" value="UBX"/>
    <property type="match status" value="1"/>
</dbReference>
<dbReference type="InterPro" id="IPR036249">
    <property type="entry name" value="Thioredoxin-like_sf"/>
</dbReference>
<dbReference type="PANTHER" id="PTHR23322">
    <property type="entry name" value="FAS-ASSOCIATED PROTEIN"/>
    <property type="match status" value="1"/>
</dbReference>
<dbReference type="InterPro" id="IPR006577">
    <property type="entry name" value="UAS"/>
</dbReference>
<dbReference type="Gene3D" id="1.10.8.10">
    <property type="entry name" value="DNA helicase RuvA subunit, C-terminal domain"/>
    <property type="match status" value="1"/>
</dbReference>
<dbReference type="GO" id="GO:0036503">
    <property type="term" value="P:ERAD pathway"/>
    <property type="evidence" value="ECO:0007669"/>
    <property type="project" value="TreeGrafter"/>
</dbReference>
<keyword evidence="4" id="KW-0472">Membrane</keyword>
<evidence type="ECO:0000256" key="3">
    <source>
        <dbReference type="SAM" id="MobiDB-lite"/>
    </source>
</evidence>
<dbReference type="EMBL" id="LR724999">
    <property type="protein sequence ID" value="VWO95639.1"/>
    <property type="molecule type" value="Genomic_DNA"/>
</dbReference>
<dbReference type="AlphaFoldDB" id="A0A5K1JUD1"/>
<dbReference type="EC" id="1.14.13.182" evidence="6"/>
<dbReference type="SUPFAM" id="SSF54236">
    <property type="entry name" value="Ubiquitin-like"/>
    <property type="match status" value="1"/>
</dbReference>
<keyword evidence="4" id="KW-0812">Transmembrane</keyword>